<dbReference type="Pfam" id="PF05175">
    <property type="entry name" value="MTS"/>
    <property type="match status" value="1"/>
</dbReference>
<accession>A0A1F4SF97</accession>
<organism evidence="3 4">
    <name type="scientific">candidate division WOR-1 bacterium RIFOXYB2_FULL_37_13</name>
    <dbReference type="NCBI Taxonomy" id="1802579"/>
    <lineage>
        <taxon>Bacteria</taxon>
        <taxon>Bacillati</taxon>
        <taxon>Saganbacteria</taxon>
    </lineage>
</organism>
<dbReference type="STRING" id="1802579.A2310_05255"/>
<dbReference type="Proteomes" id="UP000178417">
    <property type="component" value="Unassembled WGS sequence"/>
</dbReference>
<dbReference type="InterPro" id="IPR016064">
    <property type="entry name" value="NAD/diacylglycerol_kinase_sf"/>
</dbReference>
<keyword evidence="1" id="KW-0175">Coiled coil</keyword>
<evidence type="ECO:0000313" key="4">
    <source>
        <dbReference type="Proteomes" id="UP000178417"/>
    </source>
</evidence>
<dbReference type="GO" id="GO:0003951">
    <property type="term" value="F:NAD+ kinase activity"/>
    <property type="evidence" value="ECO:0007669"/>
    <property type="project" value="InterPro"/>
</dbReference>
<gene>
    <name evidence="3" type="ORF">A2310_05255</name>
</gene>
<dbReference type="InterPro" id="IPR029063">
    <property type="entry name" value="SAM-dependent_MTases_sf"/>
</dbReference>
<dbReference type="Gene3D" id="2.60.200.30">
    <property type="entry name" value="Probable inorganic polyphosphate/atp-NAD kinase, domain 2"/>
    <property type="match status" value="1"/>
</dbReference>
<comment type="caution">
    <text evidence="3">The sequence shown here is derived from an EMBL/GenBank/DDBJ whole genome shotgun (WGS) entry which is preliminary data.</text>
</comment>
<feature type="coiled-coil region" evidence="1">
    <location>
        <begin position="103"/>
        <end position="130"/>
    </location>
</feature>
<dbReference type="GO" id="GO:0003676">
    <property type="term" value="F:nucleic acid binding"/>
    <property type="evidence" value="ECO:0007669"/>
    <property type="project" value="InterPro"/>
</dbReference>
<dbReference type="InterPro" id="IPR007848">
    <property type="entry name" value="Small_mtfrase_dom"/>
</dbReference>
<sequence length="711" mass="79497">MKLTSFLVRGADTYKSFTKLLVDNRILRSCIGLDKCVTGFHRLGNGEKNLVVVDTNRFLDLQEKQKVDKLQPPSLPAVALHGNSIRMLLATKAIHPKMETDEIDEFNASLESVRRELKGMEITYKEIETNKLSSAGDFGFNLVAVLGGDGTFLHVGRSLENGFSIFGINANPSRSYGHYLKTQGNNLGENLSRLTSGNYIVYNLPRIQPVLTRGESSFKLPMLLNEVAIKDYAPFKTTRCVVQIDGREEFVYSDGMLISSSSASRPGSWALNADGIMLGEGSLLMQLVSFAPGRLAKNGEQHLLCNLITGEPVTLLSECRFDPLIGVDSAEKFDFPRGDRLLVTGAVSPLRFIDFPEEIPSFEAEASPYELQNRRTFIGEEILRELEKTSLCLAVKPGEKNQILFLQVTPDLGSMKIWAIKKLGEKALAAEDILLLEEIARPLLLYPTAEIAAKTSTERDMTFNLYRYGNYITEMDGVMVEWNADEDKNVWGPSIDTVFFLHVLKKHGLCKESVHTASEIGTGNGMLAKGVTLFCRNLEDMEITDINLNALKCAERNIRRGMINSDLCITSIHGPGVKKIGGRDLLLLNPPYIPKKNANETNPYEGTGLMREVIENRLRLLNPNNPEAAIVINYSSLAQKDFDSYMDGAEEVDVELLDTLMVPLKINWASIDPEWMEYLLAECGLELRDESIYGYKYWHTLKIVKITRKDI</sequence>
<feature type="domain" description="Methyltransferase small" evidence="2">
    <location>
        <begin position="499"/>
        <end position="597"/>
    </location>
</feature>
<dbReference type="SUPFAM" id="SSF111331">
    <property type="entry name" value="NAD kinase/diacylglycerol kinase-like"/>
    <property type="match status" value="1"/>
</dbReference>
<dbReference type="GO" id="GO:0008170">
    <property type="term" value="F:N-methyltransferase activity"/>
    <property type="evidence" value="ECO:0007669"/>
    <property type="project" value="UniProtKB-ARBA"/>
</dbReference>
<reference evidence="3 4" key="1">
    <citation type="journal article" date="2016" name="Nat. Commun.">
        <title>Thousands of microbial genomes shed light on interconnected biogeochemical processes in an aquifer system.</title>
        <authorList>
            <person name="Anantharaman K."/>
            <person name="Brown C.T."/>
            <person name="Hug L.A."/>
            <person name="Sharon I."/>
            <person name="Castelle C.J."/>
            <person name="Probst A.J."/>
            <person name="Thomas B.C."/>
            <person name="Singh A."/>
            <person name="Wilkins M.J."/>
            <person name="Karaoz U."/>
            <person name="Brodie E.L."/>
            <person name="Williams K.H."/>
            <person name="Hubbard S.S."/>
            <person name="Banfield J.F."/>
        </authorList>
    </citation>
    <scope>NUCLEOTIDE SEQUENCE [LARGE SCALE GENOMIC DNA]</scope>
</reference>
<dbReference type="GO" id="GO:0008757">
    <property type="term" value="F:S-adenosylmethionine-dependent methyltransferase activity"/>
    <property type="evidence" value="ECO:0007669"/>
    <property type="project" value="UniProtKB-ARBA"/>
</dbReference>
<dbReference type="InterPro" id="IPR017437">
    <property type="entry name" value="ATP-NAD_kinase_PpnK-typ_C"/>
</dbReference>
<dbReference type="EMBL" id="MEUB01000061">
    <property type="protein sequence ID" value="OGC19080.1"/>
    <property type="molecule type" value="Genomic_DNA"/>
</dbReference>
<protein>
    <recommendedName>
        <fullName evidence="2">Methyltransferase small domain-containing protein</fullName>
    </recommendedName>
</protein>
<dbReference type="SUPFAM" id="SSF53335">
    <property type="entry name" value="S-adenosyl-L-methionine-dependent methyltransferases"/>
    <property type="match status" value="1"/>
</dbReference>
<dbReference type="PROSITE" id="PS00092">
    <property type="entry name" value="N6_MTASE"/>
    <property type="match status" value="1"/>
</dbReference>
<dbReference type="AlphaFoldDB" id="A0A1F4SF97"/>
<dbReference type="Gene3D" id="3.40.50.10330">
    <property type="entry name" value="Probable inorganic polyphosphate/atp-NAD kinase, domain 1"/>
    <property type="match status" value="1"/>
</dbReference>
<dbReference type="InterPro" id="IPR002052">
    <property type="entry name" value="DNA_methylase_N6_adenine_CS"/>
</dbReference>
<dbReference type="InterPro" id="IPR017438">
    <property type="entry name" value="ATP-NAD_kinase_N"/>
</dbReference>
<dbReference type="Gene3D" id="3.40.50.150">
    <property type="entry name" value="Vaccinia Virus protein VP39"/>
    <property type="match status" value="1"/>
</dbReference>
<dbReference type="GO" id="GO:0019674">
    <property type="term" value="P:NAD+ metabolic process"/>
    <property type="evidence" value="ECO:0007669"/>
    <property type="project" value="InterPro"/>
</dbReference>
<evidence type="ECO:0000259" key="2">
    <source>
        <dbReference type="Pfam" id="PF05175"/>
    </source>
</evidence>
<name>A0A1F4SF97_UNCSA</name>
<proteinExistence type="predicted"/>
<dbReference type="GO" id="GO:0032259">
    <property type="term" value="P:methylation"/>
    <property type="evidence" value="ECO:0007669"/>
    <property type="project" value="InterPro"/>
</dbReference>
<evidence type="ECO:0000256" key="1">
    <source>
        <dbReference type="SAM" id="Coils"/>
    </source>
</evidence>
<evidence type="ECO:0000313" key="3">
    <source>
        <dbReference type="EMBL" id="OGC19080.1"/>
    </source>
</evidence>